<dbReference type="CDD" id="cd00609">
    <property type="entry name" value="AAT_like"/>
    <property type="match status" value="1"/>
</dbReference>
<evidence type="ECO:0000256" key="1">
    <source>
        <dbReference type="ARBA" id="ARBA00001933"/>
    </source>
</evidence>
<keyword evidence="7" id="KW-0663">Pyridoxal phosphate</keyword>
<evidence type="ECO:0000313" key="11">
    <source>
        <dbReference type="Proteomes" id="UP000254701"/>
    </source>
</evidence>
<dbReference type="AlphaFoldDB" id="A0A380WEQ1"/>
<proteinExistence type="inferred from homology"/>
<dbReference type="InterPro" id="IPR015421">
    <property type="entry name" value="PyrdxlP-dep_Trfase_major"/>
</dbReference>
<dbReference type="Gene3D" id="3.40.640.10">
    <property type="entry name" value="Type I PLP-dependent aspartate aminotransferase-like (Major domain)"/>
    <property type="match status" value="1"/>
</dbReference>
<name>A0A380WEQ1_AMIAI</name>
<dbReference type="GO" id="GO:0006520">
    <property type="term" value="P:amino acid metabolic process"/>
    <property type="evidence" value="ECO:0007669"/>
    <property type="project" value="InterPro"/>
</dbReference>
<comment type="cofactor">
    <cofactor evidence="1">
        <name>pyridoxal 5'-phosphate</name>
        <dbReference type="ChEBI" id="CHEBI:597326"/>
    </cofactor>
</comment>
<evidence type="ECO:0000256" key="6">
    <source>
        <dbReference type="ARBA" id="ARBA00022679"/>
    </source>
</evidence>
<dbReference type="EC" id="2.6.1.1" evidence="4"/>
<dbReference type="OrthoDB" id="9804407at2"/>
<evidence type="ECO:0000259" key="9">
    <source>
        <dbReference type="Pfam" id="PF00155"/>
    </source>
</evidence>
<feature type="domain" description="Aminotransferase class I/classII large" evidence="9">
    <location>
        <begin position="31"/>
        <end position="382"/>
    </location>
</feature>
<comment type="catalytic activity">
    <reaction evidence="8">
        <text>L-aspartate + 2-oxoglutarate = oxaloacetate + L-glutamate</text>
        <dbReference type="Rhea" id="RHEA:21824"/>
        <dbReference type="ChEBI" id="CHEBI:16452"/>
        <dbReference type="ChEBI" id="CHEBI:16810"/>
        <dbReference type="ChEBI" id="CHEBI:29985"/>
        <dbReference type="ChEBI" id="CHEBI:29991"/>
        <dbReference type="EC" id="2.6.1.1"/>
    </reaction>
</comment>
<dbReference type="SUPFAM" id="SSF53383">
    <property type="entry name" value="PLP-dependent transferases"/>
    <property type="match status" value="1"/>
</dbReference>
<dbReference type="InterPro" id="IPR004839">
    <property type="entry name" value="Aminotransferase_I/II_large"/>
</dbReference>
<dbReference type="Gene3D" id="3.90.1150.10">
    <property type="entry name" value="Aspartate Aminotransferase, domain 1"/>
    <property type="match status" value="1"/>
</dbReference>
<evidence type="ECO:0000313" key="10">
    <source>
        <dbReference type="EMBL" id="SUU87381.1"/>
    </source>
</evidence>
<dbReference type="InterPro" id="IPR015422">
    <property type="entry name" value="PyrdxlP-dep_Trfase_small"/>
</dbReference>
<dbReference type="Proteomes" id="UP000254701">
    <property type="component" value="Unassembled WGS sequence"/>
</dbReference>
<dbReference type="RefSeq" id="WP_115729899.1">
    <property type="nucleotide sequence ID" value="NZ_BAAAVY010000015.1"/>
</dbReference>
<sequence length="406" mass="44148">MKRVARRISQTPQKSFGMYQKAAALAGSGRDLIHLELGRPAADTPEHIKQATITAILAGDVHYSDLKGTASFRAALAEKLRNQNRMDVTLADILVTNGLTHASFAAFLALLDPGDEAILLDPFYPQHIGKIELAGAKPVFVTLDAADDFALKPELIEAAITERTRMIVLVNPVNPTGRVYSRTELEGLAELAIRRDLLVISDEVYEDMVYDGREHVSIAALPGMAERTITAFAFTKSFAMDGWRLGYMVAPAWAMPGLLKITANDATHVNTFIQAGGRAAITGPCEVLAELVDHDRQKRDLVVRRLNQMPGVKCPSPQGAIYAFPDISAFGIPSQALAERILDEADVVVEAGSFYGQSGEGHLRVCFGSESLERLDEGMDRLSRFFNNLWDGRDGAPASEAKRGSA</sequence>
<organism evidence="10 11">
    <name type="scientific">Aminobacter aminovorans</name>
    <name type="common">Chelatobacter heintzii</name>
    <dbReference type="NCBI Taxonomy" id="83263"/>
    <lineage>
        <taxon>Bacteria</taxon>
        <taxon>Pseudomonadati</taxon>
        <taxon>Pseudomonadota</taxon>
        <taxon>Alphaproteobacteria</taxon>
        <taxon>Hyphomicrobiales</taxon>
        <taxon>Phyllobacteriaceae</taxon>
        <taxon>Aminobacter</taxon>
    </lineage>
</organism>
<dbReference type="EMBL" id="UFSM01000001">
    <property type="protein sequence ID" value="SUU87381.1"/>
    <property type="molecule type" value="Genomic_DNA"/>
</dbReference>
<accession>A0A380WEQ1</accession>
<dbReference type="PANTHER" id="PTHR46383">
    <property type="entry name" value="ASPARTATE AMINOTRANSFERASE"/>
    <property type="match status" value="1"/>
</dbReference>
<dbReference type="InterPro" id="IPR050596">
    <property type="entry name" value="AspAT/PAT-like"/>
</dbReference>
<evidence type="ECO:0000256" key="5">
    <source>
        <dbReference type="ARBA" id="ARBA00022576"/>
    </source>
</evidence>
<dbReference type="GO" id="GO:0030170">
    <property type="term" value="F:pyridoxal phosphate binding"/>
    <property type="evidence" value="ECO:0007669"/>
    <property type="project" value="InterPro"/>
</dbReference>
<dbReference type="Pfam" id="PF00155">
    <property type="entry name" value="Aminotran_1_2"/>
    <property type="match status" value="1"/>
</dbReference>
<comment type="subunit">
    <text evidence="3">Homodimer.</text>
</comment>
<evidence type="ECO:0000256" key="3">
    <source>
        <dbReference type="ARBA" id="ARBA00011738"/>
    </source>
</evidence>
<evidence type="ECO:0000256" key="4">
    <source>
        <dbReference type="ARBA" id="ARBA00012753"/>
    </source>
</evidence>
<keyword evidence="5 10" id="KW-0032">Aminotransferase</keyword>
<protein>
    <recommendedName>
        <fullName evidence="4">aspartate transaminase</fullName>
        <ecNumber evidence="4">2.6.1.1</ecNumber>
    </recommendedName>
</protein>
<evidence type="ECO:0000256" key="7">
    <source>
        <dbReference type="ARBA" id="ARBA00022898"/>
    </source>
</evidence>
<evidence type="ECO:0000256" key="2">
    <source>
        <dbReference type="ARBA" id="ARBA00007441"/>
    </source>
</evidence>
<keyword evidence="6 10" id="KW-0808">Transferase</keyword>
<gene>
    <name evidence="10" type="primary">aspC_1</name>
    <name evidence="10" type="ORF">NCTC10684_00579</name>
</gene>
<dbReference type="PANTHER" id="PTHR46383:SF1">
    <property type="entry name" value="ASPARTATE AMINOTRANSFERASE"/>
    <property type="match status" value="1"/>
</dbReference>
<comment type="similarity">
    <text evidence="2">Belongs to the class-I pyridoxal-phosphate-dependent aminotransferase family.</text>
</comment>
<evidence type="ECO:0000256" key="8">
    <source>
        <dbReference type="ARBA" id="ARBA00049185"/>
    </source>
</evidence>
<reference evidence="10 11" key="1">
    <citation type="submission" date="2018-06" db="EMBL/GenBank/DDBJ databases">
        <authorList>
            <consortium name="Pathogen Informatics"/>
            <person name="Doyle S."/>
        </authorList>
    </citation>
    <scope>NUCLEOTIDE SEQUENCE [LARGE SCALE GENOMIC DNA]</scope>
    <source>
        <strain evidence="10 11">NCTC10684</strain>
    </source>
</reference>
<dbReference type="FunFam" id="3.40.640.10:FF:000033">
    <property type="entry name" value="Aspartate aminotransferase"/>
    <property type="match status" value="1"/>
</dbReference>
<dbReference type="InterPro" id="IPR015424">
    <property type="entry name" value="PyrdxlP-dep_Trfase"/>
</dbReference>
<dbReference type="GO" id="GO:0004069">
    <property type="term" value="F:L-aspartate:2-oxoglutarate aminotransferase activity"/>
    <property type="evidence" value="ECO:0007669"/>
    <property type="project" value="UniProtKB-EC"/>
</dbReference>